<accession>A0A7Y0EWA0</accession>
<evidence type="ECO:0000313" key="3">
    <source>
        <dbReference type="Proteomes" id="UP000543419"/>
    </source>
</evidence>
<evidence type="ECO:0000313" key="2">
    <source>
        <dbReference type="EMBL" id="NMM97596.1"/>
    </source>
</evidence>
<proteinExistence type="predicted"/>
<name>A0A7Y0EWA0_9BIFI</name>
<protein>
    <submittedName>
        <fullName evidence="2">Uncharacterized protein</fullName>
    </submittedName>
</protein>
<dbReference type="EMBL" id="JAAIIG010000002">
    <property type="protein sequence ID" value="NMM97596.1"/>
    <property type="molecule type" value="Genomic_DNA"/>
</dbReference>
<dbReference type="Proteomes" id="UP000543419">
    <property type="component" value="Unassembled WGS sequence"/>
</dbReference>
<keyword evidence="3" id="KW-1185">Reference proteome</keyword>
<evidence type="ECO:0000256" key="1">
    <source>
        <dbReference type="SAM" id="MobiDB-lite"/>
    </source>
</evidence>
<dbReference type="AlphaFoldDB" id="A0A7Y0EWA0"/>
<feature type="compositionally biased region" description="Acidic residues" evidence="1">
    <location>
        <begin position="184"/>
        <end position="195"/>
    </location>
</feature>
<comment type="caution">
    <text evidence="2">The sequence shown here is derived from an EMBL/GenBank/DDBJ whole genome shotgun (WGS) entry which is preliminary data.</text>
</comment>
<dbReference type="RefSeq" id="WP_169240421.1">
    <property type="nucleotide sequence ID" value="NZ_JAAIIG010000002.1"/>
</dbReference>
<organism evidence="2 3">
    <name type="scientific">Bifidobacterium olomucense</name>
    <dbReference type="NCBI Taxonomy" id="2675324"/>
    <lineage>
        <taxon>Bacteria</taxon>
        <taxon>Bacillati</taxon>
        <taxon>Actinomycetota</taxon>
        <taxon>Actinomycetes</taxon>
        <taxon>Bifidobacteriales</taxon>
        <taxon>Bifidobacteriaceae</taxon>
        <taxon>Bifidobacterium</taxon>
    </lineage>
</organism>
<feature type="region of interest" description="Disordered" evidence="1">
    <location>
        <begin position="170"/>
        <end position="195"/>
    </location>
</feature>
<sequence>MVNGTDATRAAGPRDGRGTDARLGAFNALMRRRAVGTAAELRPFLVGLVNASMRAYLRTGAKLPDGAKERYRRCLVKARDAENNRQVARAIGKLTPGVVSNEWFVRPSMPGGYAMSDLVTLYRLAGGILDLREDHLDAPAFVRVLLRIRCLEPDEAALITLSGVNAISDDGTIPPIQAGRDDGENPPEEAPAEAR</sequence>
<reference evidence="2 3" key="1">
    <citation type="submission" date="2020-02" db="EMBL/GenBank/DDBJ databases">
        <title>Characterization of phylogenetic diversity of novel bifidobacterial species isolated in Czech ZOOs.</title>
        <authorList>
            <person name="Lugli G.A."/>
            <person name="Vera N.B."/>
            <person name="Ventura M."/>
        </authorList>
    </citation>
    <scope>NUCLEOTIDE SEQUENCE [LARGE SCALE GENOMIC DNA]</scope>
    <source>
        <strain evidence="2 3">DSM 109959</strain>
    </source>
</reference>
<gene>
    <name evidence="2" type="ORF">G1C97_0545</name>
</gene>